<gene>
    <name evidence="1" type="ORF">K529_016670</name>
</gene>
<keyword evidence="1" id="KW-0614">Plasmid</keyword>
<evidence type="ECO:0000313" key="2">
    <source>
        <dbReference type="Proteomes" id="UP000013243"/>
    </source>
</evidence>
<dbReference type="EMBL" id="CP015231">
    <property type="protein sequence ID" value="ANP42411.1"/>
    <property type="molecule type" value="Genomic_DNA"/>
</dbReference>
<dbReference type="AlphaFoldDB" id="A0A1B1A787"/>
<reference evidence="1 2" key="1">
    <citation type="journal article" date="2016" name="ISME J.">
        <title>Global occurrence and heterogeneity of the Roseobacter-clade species Ruegeria mobilis.</title>
        <authorList>
            <person name="Sonnenschein E."/>
            <person name="Gram L."/>
        </authorList>
    </citation>
    <scope>NUCLEOTIDE SEQUENCE [LARGE SCALE GENOMIC DNA]</scope>
    <source>
        <strain evidence="1 2">F1926</strain>
        <plasmid evidence="1 2">unnamed1</plasmid>
    </source>
</reference>
<organism evidence="1 2">
    <name type="scientific">Tritonibacter mobilis F1926</name>
    <dbReference type="NCBI Taxonomy" id="1265309"/>
    <lineage>
        <taxon>Bacteria</taxon>
        <taxon>Pseudomonadati</taxon>
        <taxon>Pseudomonadota</taxon>
        <taxon>Alphaproteobacteria</taxon>
        <taxon>Rhodobacterales</taxon>
        <taxon>Paracoccaceae</taxon>
        <taxon>Tritonibacter</taxon>
    </lineage>
</organism>
<evidence type="ECO:0000313" key="1">
    <source>
        <dbReference type="EMBL" id="ANP42411.1"/>
    </source>
</evidence>
<geneLocation type="plasmid" evidence="1 2">
    <name>unnamed1</name>
</geneLocation>
<protein>
    <submittedName>
        <fullName evidence="1">Uncharacterized protein</fullName>
    </submittedName>
</protein>
<dbReference type="Proteomes" id="UP000013243">
    <property type="component" value="Plasmid unnamed1"/>
</dbReference>
<sequence>MVKFNNHGAREYICYTSGTQVPRQHAFSEGYHELRSSVLLAQGDINSFRAANTAQQASILKKITAPTFLLQSNPMAESNFRPVRWTSRDSSTA</sequence>
<accession>A0A1B1A787</accession>
<name>A0A1B1A787_9RHOB</name>
<dbReference type="KEGG" id="rmb:K529_016670"/>
<proteinExistence type="predicted"/>